<dbReference type="Gene3D" id="1.10.3810.10">
    <property type="entry name" value="Biosynthetic peptidoglycan transglycosylase-like"/>
    <property type="match status" value="1"/>
</dbReference>
<dbReference type="AlphaFoldDB" id="A0A972VX63"/>
<evidence type="ECO:0000256" key="10">
    <source>
        <dbReference type="SAM" id="Phobius"/>
    </source>
</evidence>
<evidence type="ECO:0000313" key="12">
    <source>
        <dbReference type="EMBL" id="NQV65928.1"/>
    </source>
</evidence>
<feature type="transmembrane region" description="Helical" evidence="10">
    <location>
        <begin position="7"/>
        <end position="30"/>
    </location>
</feature>
<sequence length="183" mass="20471">MRRLGSFILWSTATLVCGACLILAAAYLYLNPQVPDAASFRNVKLRAPLSIYSADEKLIQEFGERLVPVTFDQIPPLFVRALLDTEDKRFFEHGGIDLITLANASWQLVRNKGSIRTGASTITMQLVKNISGDTEVRFIRKFKEMLLALKIEQELSKQEILALYLNIIPFGKHAFGIQAAANT</sequence>
<dbReference type="GO" id="GO:0009252">
    <property type="term" value="P:peptidoglycan biosynthetic process"/>
    <property type="evidence" value="ECO:0007669"/>
    <property type="project" value="UniProtKB-KW"/>
</dbReference>
<dbReference type="GO" id="GO:0016020">
    <property type="term" value="C:membrane"/>
    <property type="evidence" value="ECO:0007669"/>
    <property type="project" value="UniProtKB-SubCell"/>
</dbReference>
<dbReference type="GO" id="GO:0008955">
    <property type="term" value="F:peptidoglycan glycosyltransferase activity"/>
    <property type="evidence" value="ECO:0007669"/>
    <property type="project" value="TreeGrafter"/>
</dbReference>
<keyword evidence="8 10" id="KW-0472">Membrane</keyword>
<dbReference type="GO" id="GO:0071555">
    <property type="term" value="P:cell wall organization"/>
    <property type="evidence" value="ECO:0007669"/>
    <property type="project" value="UniProtKB-KW"/>
</dbReference>
<dbReference type="PANTHER" id="PTHR32282">
    <property type="entry name" value="BINDING PROTEIN TRANSPEPTIDASE, PUTATIVE-RELATED"/>
    <property type="match status" value="1"/>
</dbReference>
<comment type="pathway">
    <text evidence="2">Cell wall biogenesis; peptidoglycan biosynthesis.</text>
</comment>
<feature type="non-terminal residue" evidence="12">
    <location>
        <position position="183"/>
    </location>
</feature>
<comment type="caution">
    <text evidence="12">The sequence shown here is derived from an EMBL/GenBank/DDBJ whole genome shotgun (WGS) entry which is preliminary data.</text>
</comment>
<dbReference type="InterPro" id="IPR050396">
    <property type="entry name" value="Glycosyltr_51/Transpeptidase"/>
</dbReference>
<evidence type="ECO:0000256" key="3">
    <source>
        <dbReference type="ARBA" id="ARBA00022679"/>
    </source>
</evidence>
<dbReference type="GO" id="GO:0008360">
    <property type="term" value="P:regulation of cell shape"/>
    <property type="evidence" value="ECO:0007669"/>
    <property type="project" value="UniProtKB-KW"/>
</dbReference>
<dbReference type="Pfam" id="PF00912">
    <property type="entry name" value="Transgly"/>
    <property type="match status" value="1"/>
</dbReference>
<keyword evidence="4 10" id="KW-0812">Transmembrane</keyword>
<dbReference type="GO" id="GO:0030288">
    <property type="term" value="C:outer membrane-bounded periplasmic space"/>
    <property type="evidence" value="ECO:0007669"/>
    <property type="project" value="TreeGrafter"/>
</dbReference>
<dbReference type="EMBL" id="JABMOJ010000425">
    <property type="protein sequence ID" value="NQV65928.1"/>
    <property type="molecule type" value="Genomic_DNA"/>
</dbReference>
<dbReference type="PANTHER" id="PTHR32282:SF27">
    <property type="entry name" value="PENICILLIN-BINDING PROTEIN 1A"/>
    <property type="match status" value="1"/>
</dbReference>
<keyword evidence="5" id="KW-0133">Cell shape</keyword>
<evidence type="ECO:0000256" key="9">
    <source>
        <dbReference type="ARBA" id="ARBA00023316"/>
    </source>
</evidence>
<evidence type="ECO:0000256" key="2">
    <source>
        <dbReference type="ARBA" id="ARBA00004752"/>
    </source>
</evidence>
<evidence type="ECO:0000256" key="1">
    <source>
        <dbReference type="ARBA" id="ARBA00004370"/>
    </source>
</evidence>
<dbReference type="InterPro" id="IPR023346">
    <property type="entry name" value="Lysozyme-like_dom_sf"/>
</dbReference>
<proteinExistence type="predicted"/>
<evidence type="ECO:0000256" key="8">
    <source>
        <dbReference type="ARBA" id="ARBA00023136"/>
    </source>
</evidence>
<comment type="subcellular location">
    <subcellularLocation>
        <location evidence="1">Membrane</location>
    </subcellularLocation>
</comment>
<keyword evidence="6" id="KW-0573">Peptidoglycan synthesis</keyword>
<evidence type="ECO:0000259" key="11">
    <source>
        <dbReference type="Pfam" id="PF00912"/>
    </source>
</evidence>
<keyword evidence="9" id="KW-0961">Cell wall biogenesis/degradation</keyword>
<evidence type="ECO:0000256" key="7">
    <source>
        <dbReference type="ARBA" id="ARBA00022989"/>
    </source>
</evidence>
<protein>
    <submittedName>
        <fullName evidence="12">Transglycosylase domain-containing protein</fullName>
    </submittedName>
</protein>
<evidence type="ECO:0000256" key="5">
    <source>
        <dbReference type="ARBA" id="ARBA00022960"/>
    </source>
</evidence>
<dbReference type="InterPro" id="IPR036950">
    <property type="entry name" value="PBP_transglycosylase"/>
</dbReference>
<organism evidence="12 13">
    <name type="scientific">SAR86 cluster bacterium</name>
    <dbReference type="NCBI Taxonomy" id="2030880"/>
    <lineage>
        <taxon>Bacteria</taxon>
        <taxon>Pseudomonadati</taxon>
        <taxon>Pseudomonadota</taxon>
        <taxon>Gammaproteobacteria</taxon>
        <taxon>SAR86 cluster</taxon>
    </lineage>
</organism>
<reference evidence="12" key="1">
    <citation type="submission" date="2020-05" db="EMBL/GenBank/DDBJ databases">
        <title>Sulfur intermediates as new biogeochemical hubs in an aquatic model microbial ecosystem.</title>
        <authorList>
            <person name="Vigneron A."/>
        </authorList>
    </citation>
    <scope>NUCLEOTIDE SEQUENCE</scope>
    <source>
        <strain evidence="12">Bin.250</strain>
    </source>
</reference>
<evidence type="ECO:0000256" key="6">
    <source>
        <dbReference type="ARBA" id="ARBA00022984"/>
    </source>
</evidence>
<dbReference type="Proteomes" id="UP000754644">
    <property type="component" value="Unassembled WGS sequence"/>
</dbReference>
<dbReference type="SUPFAM" id="SSF53955">
    <property type="entry name" value="Lysozyme-like"/>
    <property type="match status" value="1"/>
</dbReference>
<accession>A0A972VX63</accession>
<keyword evidence="3" id="KW-0808">Transferase</keyword>
<dbReference type="InterPro" id="IPR001264">
    <property type="entry name" value="Glyco_trans_51"/>
</dbReference>
<evidence type="ECO:0000256" key="4">
    <source>
        <dbReference type="ARBA" id="ARBA00022692"/>
    </source>
</evidence>
<keyword evidence="7 10" id="KW-1133">Transmembrane helix</keyword>
<evidence type="ECO:0000313" key="13">
    <source>
        <dbReference type="Proteomes" id="UP000754644"/>
    </source>
</evidence>
<name>A0A972VX63_9GAMM</name>
<gene>
    <name evidence="12" type="ORF">HQ497_11250</name>
</gene>
<feature type="domain" description="Glycosyl transferase family 51" evidence="11">
    <location>
        <begin position="57"/>
        <end position="182"/>
    </location>
</feature>